<dbReference type="RefSeq" id="WP_207806755.1">
    <property type="nucleotide sequence ID" value="NZ_CP059085.1"/>
</dbReference>
<organism evidence="1 2">
    <name type="scientific">Pantoea ananas</name>
    <name type="common">Erwinia uredovora</name>
    <dbReference type="NCBI Taxonomy" id="553"/>
    <lineage>
        <taxon>Bacteria</taxon>
        <taxon>Pseudomonadati</taxon>
        <taxon>Pseudomonadota</taxon>
        <taxon>Gammaproteobacteria</taxon>
        <taxon>Enterobacterales</taxon>
        <taxon>Erwiniaceae</taxon>
        <taxon>Pantoea</taxon>
    </lineage>
</organism>
<sequence>MLIPFDLAKAVNHPSKPKKTGTEDLDLFFELVSSLQNKLNAEPALRSQRKLVLISSADTRHAGDDTLEPDSDSPVYVTSPYGEMNVCRHGCAQTDDYIEKVMADLQSGDREQVENCLTEHQKFTQQYVKLIPEQSTLPAPWTLCISPSSISIKTKKRTR</sequence>
<gene>
    <name evidence="1" type="ORF">H0Z12_21975</name>
</gene>
<evidence type="ECO:0000313" key="2">
    <source>
        <dbReference type="Proteomes" id="UP000663901"/>
    </source>
</evidence>
<dbReference type="EMBL" id="CP059085">
    <property type="protein sequence ID" value="QTC48458.1"/>
    <property type="molecule type" value="Genomic_DNA"/>
</dbReference>
<keyword evidence="1" id="KW-0614">Plasmid</keyword>
<protein>
    <submittedName>
        <fullName evidence="1">Uncharacterized protein</fullName>
    </submittedName>
</protein>
<dbReference type="Proteomes" id="UP000663901">
    <property type="component" value="Plasmid pOC5aB"/>
</dbReference>
<name>A0A8A4K9C7_PANAN</name>
<evidence type="ECO:0000313" key="1">
    <source>
        <dbReference type="EMBL" id="QTC48458.1"/>
    </source>
</evidence>
<reference evidence="1" key="1">
    <citation type="submission" date="2020-07" db="EMBL/GenBank/DDBJ databases">
        <title>Genome Sequences for Panteoa spp. that cause Center Rot in Onions.</title>
        <authorList>
            <person name="Asselin J.A."/>
            <person name="Helmann T."/>
            <person name="Beer S."/>
            <person name="Stodghill P."/>
        </authorList>
    </citation>
    <scope>NUCLEOTIDE SEQUENCE</scope>
    <source>
        <strain evidence="1">OC5a</strain>
        <plasmid evidence="1">pOC5aB</plasmid>
    </source>
</reference>
<proteinExistence type="predicted"/>
<dbReference type="AlphaFoldDB" id="A0A8A4K9C7"/>
<accession>A0A8A4K9C7</accession>
<geneLocation type="plasmid" evidence="1 2">
    <name>pOC5aB</name>
</geneLocation>